<dbReference type="PANTHER" id="PTHR10853:SF0">
    <property type="entry name" value="PROTEIN PELOTA HOMOLOG"/>
    <property type="match status" value="1"/>
</dbReference>
<dbReference type="SMART" id="SM01194">
    <property type="entry name" value="eRF1_1"/>
    <property type="match status" value="1"/>
</dbReference>
<dbReference type="RefSeq" id="WP_011901171.1">
    <property type="nucleotide sequence ID" value="NZ_JAAVJF010000005.1"/>
</dbReference>
<name>A0A7L4PBL8_9CREN</name>
<evidence type="ECO:0000256" key="9">
    <source>
        <dbReference type="HAMAP-Rule" id="MF_01853"/>
    </source>
</evidence>
<dbReference type="EMBL" id="JAAVJF010000005">
    <property type="protein sequence ID" value="NYR16365.1"/>
    <property type="molecule type" value="Genomic_DNA"/>
</dbReference>
<dbReference type="InterPro" id="IPR038069">
    <property type="entry name" value="Pelota/DOM34_N"/>
</dbReference>
<evidence type="ECO:0000256" key="5">
    <source>
        <dbReference type="ARBA" id="ARBA00022722"/>
    </source>
</evidence>
<proteinExistence type="inferred from homology"/>
<dbReference type="HAMAP" id="MF_01853">
    <property type="entry name" value="PelO"/>
    <property type="match status" value="1"/>
</dbReference>
<keyword evidence="4 9" id="KW-0963">Cytoplasm</keyword>
<comment type="function">
    <text evidence="9">May function in recognizing stalled ribosomes, interact with stem-loop structures in stalled mRNA molecules, and effect endonucleolytic cleavage of the mRNA. May play a role in the release non-functional ribosomes and degradation of damaged mRNAs. Has endoribonuclease activity.</text>
</comment>
<dbReference type="SUPFAM" id="SSF53137">
    <property type="entry name" value="Translational machinery components"/>
    <property type="match status" value="1"/>
</dbReference>
<evidence type="ECO:0000256" key="1">
    <source>
        <dbReference type="ARBA" id="ARBA00001968"/>
    </source>
</evidence>
<dbReference type="GO" id="GO:0070966">
    <property type="term" value="P:nuclear-transcribed mRNA catabolic process, no-go decay"/>
    <property type="evidence" value="ECO:0007669"/>
    <property type="project" value="InterPro"/>
</dbReference>
<dbReference type="GO" id="GO:0005737">
    <property type="term" value="C:cytoplasm"/>
    <property type="evidence" value="ECO:0007669"/>
    <property type="project" value="UniProtKB-SubCell"/>
</dbReference>
<dbReference type="GO" id="GO:0046872">
    <property type="term" value="F:metal ion binding"/>
    <property type="evidence" value="ECO:0007669"/>
    <property type="project" value="UniProtKB-UniRule"/>
</dbReference>
<keyword evidence="5 9" id="KW-0540">Nuclease</keyword>
<evidence type="ECO:0000313" key="11">
    <source>
        <dbReference type="EMBL" id="NYR16365.1"/>
    </source>
</evidence>
<dbReference type="Gene3D" id="3.30.1330.30">
    <property type="match status" value="1"/>
</dbReference>
<comment type="similarity">
    <text evidence="3 9">Belongs to the eukaryotic release factor 1 family. Pelota subfamily.</text>
</comment>
<evidence type="ECO:0000256" key="3">
    <source>
        <dbReference type="ARBA" id="ARBA00009504"/>
    </source>
</evidence>
<keyword evidence="7 9" id="KW-0255">Endonuclease</keyword>
<evidence type="ECO:0000256" key="4">
    <source>
        <dbReference type="ARBA" id="ARBA00022490"/>
    </source>
</evidence>
<evidence type="ECO:0000256" key="2">
    <source>
        <dbReference type="ARBA" id="ARBA00004496"/>
    </source>
</evidence>
<evidence type="ECO:0000256" key="7">
    <source>
        <dbReference type="ARBA" id="ARBA00022759"/>
    </source>
</evidence>
<comment type="domain">
    <text evidence="9">The N-terminal domain has the RNA-binding Sm fold. It harbors the endoribonuclease activity.</text>
</comment>
<keyword evidence="6 9" id="KW-0479">Metal-binding</keyword>
<dbReference type="OMA" id="DDLWHLK"/>
<dbReference type="InterPro" id="IPR004405">
    <property type="entry name" value="TF_pelota"/>
</dbReference>
<dbReference type="SUPFAM" id="SSF55315">
    <property type="entry name" value="L30e-like"/>
    <property type="match status" value="1"/>
</dbReference>
<dbReference type="GO" id="GO:0032790">
    <property type="term" value="P:ribosome disassembly"/>
    <property type="evidence" value="ECO:0007669"/>
    <property type="project" value="TreeGrafter"/>
</dbReference>
<dbReference type="Proteomes" id="UP000554766">
    <property type="component" value="Unassembled WGS sequence"/>
</dbReference>
<sequence>MRYEVDKRRRIVRVTPERDEDLYFLYLLIDVGDVVRGWTVREYKPDGTKEGERVKMFLGIKVEALEYHKFRGSLRVRGPVVEVEEGIEGVKGRRHTFDIVAGREVEIEKGDEEALEAAEGVLEMAKGILPRILLVSVDDEEAAFAYVTALGVEVLYFLRNDARRGGEEGSLLDEFLAAVGKATENLRRRYNPDKVVLAGPHIILEHVARYVHGDRIPQSSGGLAGVYEFVRRGLYDAFKAEIGFSAYEKLLQLLATNSERVATGPKDVEEAASAGRIDALLVLDSFIKENPREVWAIISRAYKSRSKIFIIREDTEIGVGLRAMGGVAAILRW</sequence>
<dbReference type="PANTHER" id="PTHR10853">
    <property type="entry name" value="PELOTA"/>
    <property type="match status" value="1"/>
</dbReference>
<evidence type="ECO:0000256" key="8">
    <source>
        <dbReference type="ARBA" id="ARBA00022801"/>
    </source>
</evidence>
<dbReference type="AlphaFoldDB" id="A0A7L4PBL8"/>
<organism evidence="11 12">
    <name type="scientific">Pyrobaculum arsenaticum</name>
    <dbReference type="NCBI Taxonomy" id="121277"/>
    <lineage>
        <taxon>Archaea</taxon>
        <taxon>Thermoproteota</taxon>
        <taxon>Thermoprotei</taxon>
        <taxon>Thermoproteales</taxon>
        <taxon>Thermoproteaceae</taxon>
        <taxon>Pyrobaculum</taxon>
    </lineage>
</organism>
<feature type="domain" description="eRF1/Pelota-like N-terminal" evidence="10">
    <location>
        <begin position="1"/>
        <end position="123"/>
    </location>
</feature>
<dbReference type="InterPro" id="IPR023521">
    <property type="entry name" value="Pelota_arc"/>
</dbReference>
<dbReference type="GO" id="GO:0004519">
    <property type="term" value="F:endonuclease activity"/>
    <property type="evidence" value="ECO:0007669"/>
    <property type="project" value="UniProtKB-UniRule"/>
</dbReference>
<comment type="caution">
    <text evidence="11">The sequence shown here is derived from an EMBL/GenBank/DDBJ whole genome shotgun (WGS) entry which is preliminary data.</text>
</comment>
<dbReference type="InterPro" id="IPR005142">
    <property type="entry name" value="eRF1_3"/>
</dbReference>
<gene>
    <name evidence="9" type="primary">pelA</name>
    <name evidence="11" type="ORF">HC235_10570</name>
</gene>
<dbReference type="GO" id="GO:0070481">
    <property type="term" value="P:nuclear-transcribed mRNA catabolic process, non-stop decay"/>
    <property type="evidence" value="ECO:0007669"/>
    <property type="project" value="InterPro"/>
</dbReference>
<comment type="cofactor">
    <cofactor evidence="1 9">
        <name>a divalent metal cation</name>
        <dbReference type="ChEBI" id="CHEBI:60240"/>
    </cofactor>
</comment>
<evidence type="ECO:0000256" key="6">
    <source>
        <dbReference type="ARBA" id="ARBA00022723"/>
    </source>
</evidence>
<dbReference type="GeneID" id="5054585"/>
<dbReference type="Gene3D" id="3.30.420.60">
    <property type="entry name" value="eRF1 domain 2"/>
    <property type="match status" value="1"/>
</dbReference>
<dbReference type="Pfam" id="PF03465">
    <property type="entry name" value="eRF1_3"/>
    <property type="match status" value="1"/>
</dbReference>
<dbReference type="InterPro" id="IPR058547">
    <property type="entry name" value="Pelota_N"/>
</dbReference>
<dbReference type="InterPro" id="IPR005140">
    <property type="entry name" value="eRF1_Pelota-like_N"/>
</dbReference>
<dbReference type="GO" id="GO:0070651">
    <property type="term" value="P:nonfunctional rRNA decay"/>
    <property type="evidence" value="ECO:0007669"/>
    <property type="project" value="TreeGrafter"/>
</dbReference>
<keyword evidence="8 9" id="KW-0378">Hydrolase</keyword>
<dbReference type="SUPFAM" id="SSF159065">
    <property type="entry name" value="Dom34/Pelota N-terminal domain-like"/>
    <property type="match status" value="1"/>
</dbReference>
<dbReference type="SMR" id="A0A7L4PBL8"/>
<evidence type="ECO:0000313" key="12">
    <source>
        <dbReference type="Proteomes" id="UP000554766"/>
    </source>
</evidence>
<dbReference type="InterPro" id="IPR042226">
    <property type="entry name" value="eFR1_2_sf"/>
</dbReference>
<keyword evidence="12" id="KW-1185">Reference proteome</keyword>
<comment type="subcellular location">
    <subcellularLocation>
        <location evidence="2 9">Cytoplasm</location>
    </subcellularLocation>
</comment>
<dbReference type="EC" id="3.1.-.-" evidence="9"/>
<evidence type="ECO:0000259" key="10">
    <source>
        <dbReference type="SMART" id="SM01194"/>
    </source>
</evidence>
<accession>A0A7L4PBL8</accession>
<dbReference type="Gene3D" id="2.30.30.870">
    <property type="entry name" value="Pelota, domain A"/>
    <property type="match status" value="1"/>
</dbReference>
<comment type="subunit">
    <text evidence="9">Monomer.</text>
</comment>
<dbReference type="InterPro" id="IPR029064">
    <property type="entry name" value="Ribosomal_eL30-like_sf"/>
</dbReference>
<reference evidence="11 12" key="1">
    <citation type="journal article" date="2020" name="Nat. Commun.">
        <title>The structures of two archaeal type IV pili illuminate evolutionary relationships.</title>
        <authorList>
            <person name="Wang F."/>
            <person name="Baquero D.P."/>
            <person name="Su Z."/>
            <person name="Beltran L.C."/>
            <person name="Prangishvili D."/>
            <person name="Krupovic M."/>
            <person name="Egelman E.H."/>
        </authorList>
    </citation>
    <scope>NUCLEOTIDE SEQUENCE [LARGE SCALE GENOMIC DNA]</scope>
    <source>
        <strain evidence="11 12">2GA</strain>
    </source>
</reference>
<protein>
    <recommendedName>
        <fullName evidence="9">Protein pelota homolog</fullName>
        <ecNumber evidence="9">3.1.-.-</ecNumber>
    </recommendedName>
</protein>
<dbReference type="GO" id="GO:0016787">
    <property type="term" value="F:hydrolase activity"/>
    <property type="evidence" value="ECO:0007669"/>
    <property type="project" value="UniProtKB-KW"/>
</dbReference>
<dbReference type="Pfam" id="PF26356">
    <property type="entry name" value="Pelota_N"/>
    <property type="match status" value="1"/>
</dbReference>
<dbReference type="GO" id="GO:0071025">
    <property type="term" value="P:RNA surveillance"/>
    <property type="evidence" value="ECO:0007669"/>
    <property type="project" value="InterPro"/>
</dbReference>